<evidence type="ECO:0000256" key="5">
    <source>
        <dbReference type="ARBA" id="ARBA00023136"/>
    </source>
</evidence>
<dbReference type="GO" id="GO:0051015">
    <property type="term" value="F:actin filament binding"/>
    <property type="evidence" value="ECO:0007669"/>
    <property type="project" value="TreeGrafter"/>
</dbReference>
<comment type="subcellular location">
    <subcellularLocation>
        <location evidence="1">Nucleus inner membrane</location>
        <topology evidence="1">Multi-pass membrane protein</topology>
    </subcellularLocation>
</comment>
<evidence type="ECO:0000259" key="8">
    <source>
        <dbReference type="Pfam" id="PF10476"/>
    </source>
</evidence>
<name>A0AAY5EU34_ELEEL</name>
<dbReference type="PANTHER" id="PTHR28646:SF1">
    <property type="entry name" value="TRANSMEMBRANE PROTEIN 201"/>
    <property type="match status" value="1"/>
</dbReference>
<evidence type="ECO:0000256" key="3">
    <source>
        <dbReference type="ARBA" id="ARBA00022692"/>
    </source>
</evidence>
<dbReference type="InterPro" id="IPR040041">
    <property type="entry name" value="TMEM201"/>
</dbReference>
<comment type="similarity">
    <text evidence="2">Belongs to the TMEM201 family.</text>
</comment>
<dbReference type="Ensembl" id="ENSEEET00000057302.1">
    <property type="protein sequence ID" value="ENSEEEP00000059897.1"/>
    <property type="gene ID" value="ENSEEEG00000025949.1"/>
</dbReference>
<evidence type="ECO:0000313" key="10">
    <source>
        <dbReference type="Proteomes" id="UP000314983"/>
    </source>
</evidence>
<dbReference type="Pfam" id="PF09779">
    <property type="entry name" value="Ima1_N"/>
    <property type="match status" value="1"/>
</dbReference>
<keyword evidence="6" id="KW-0539">Nucleus</keyword>
<reference evidence="9" key="2">
    <citation type="submission" date="2025-08" db="UniProtKB">
        <authorList>
            <consortium name="Ensembl"/>
        </authorList>
    </citation>
    <scope>IDENTIFICATION</scope>
</reference>
<evidence type="ECO:0000256" key="4">
    <source>
        <dbReference type="ARBA" id="ARBA00022989"/>
    </source>
</evidence>
<evidence type="ECO:0000256" key="6">
    <source>
        <dbReference type="ARBA" id="ARBA00023242"/>
    </source>
</evidence>
<dbReference type="InterPro" id="IPR018861">
    <property type="entry name" value="TMEM201_C"/>
</dbReference>
<feature type="domain" description="Transmembrane protein 201 C-terminal" evidence="8">
    <location>
        <begin position="153"/>
        <end position="221"/>
    </location>
</feature>
<dbReference type="Pfam" id="PF10476">
    <property type="entry name" value="DUF2448"/>
    <property type="match status" value="1"/>
</dbReference>
<protein>
    <recommendedName>
        <fullName evidence="11">Transmembrane protein</fullName>
    </recommendedName>
</protein>
<keyword evidence="5" id="KW-0472">Membrane</keyword>
<dbReference type="PANTHER" id="PTHR28646">
    <property type="entry name" value="TRANSMEMBRANE PROTEIN 201"/>
    <property type="match status" value="1"/>
</dbReference>
<dbReference type="AlphaFoldDB" id="A0AAY5EU34"/>
<dbReference type="GO" id="GO:0005521">
    <property type="term" value="F:lamin binding"/>
    <property type="evidence" value="ECO:0007669"/>
    <property type="project" value="TreeGrafter"/>
</dbReference>
<accession>A0AAY5EU34</accession>
<reference evidence="9" key="3">
    <citation type="submission" date="2025-09" db="UniProtKB">
        <authorList>
            <consortium name="Ensembl"/>
        </authorList>
    </citation>
    <scope>IDENTIFICATION</scope>
</reference>
<reference evidence="9 10" key="1">
    <citation type="submission" date="2020-05" db="EMBL/GenBank/DDBJ databases">
        <title>Electrophorus electricus (electric eel) genome, fEleEle1, primary haplotype.</title>
        <authorList>
            <person name="Myers G."/>
            <person name="Meyer A."/>
            <person name="Fedrigo O."/>
            <person name="Formenti G."/>
            <person name="Rhie A."/>
            <person name="Tracey A."/>
            <person name="Sims Y."/>
            <person name="Jarvis E.D."/>
        </authorList>
    </citation>
    <scope>NUCLEOTIDE SEQUENCE [LARGE SCALE GENOMIC DNA]</scope>
</reference>
<evidence type="ECO:0000259" key="7">
    <source>
        <dbReference type="Pfam" id="PF09779"/>
    </source>
</evidence>
<evidence type="ECO:0000256" key="2">
    <source>
        <dbReference type="ARBA" id="ARBA00007600"/>
    </source>
</evidence>
<dbReference type="GO" id="GO:0030473">
    <property type="term" value="P:nuclear migration along microtubule"/>
    <property type="evidence" value="ECO:0007669"/>
    <property type="project" value="TreeGrafter"/>
</dbReference>
<keyword evidence="3" id="KW-0812">Transmembrane</keyword>
<evidence type="ECO:0000256" key="1">
    <source>
        <dbReference type="ARBA" id="ARBA00004473"/>
    </source>
</evidence>
<proteinExistence type="inferred from homology"/>
<dbReference type="GO" id="GO:0005637">
    <property type="term" value="C:nuclear inner membrane"/>
    <property type="evidence" value="ECO:0007669"/>
    <property type="project" value="InterPro"/>
</dbReference>
<keyword evidence="4" id="KW-1133">Transmembrane helix</keyword>
<evidence type="ECO:0008006" key="11">
    <source>
        <dbReference type="Google" id="ProtNLM"/>
    </source>
</evidence>
<keyword evidence="10" id="KW-1185">Reference proteome</keyword>
<evidence type="ECO:0000313" key="9">
    <source>
        <dbReference type="Ensembl" id="ENSEEEP00000059897.1"/>
    </source>
</evidence>
<dbReference type="GeneTree" id="ENSGT01120000277688"/>
<organism evidence="9 10">
    <name type="scientific">Electrophorus electricus</name>
    <name type="common">Electric eel</name>
    <name type="synonym">Gymnotus electricus</name>
    <dbReference type="NCBI Taxonomy" id="8005"/>
    <lineage>
        <taxon>Eukaryota</taxon>
        <taxon>Metazoa</taxon>
        <taxon>Chordata</taxon>
        <taxon>Craniata</taxon>
        <taxon>Vertebrata</taxon>
        <taxon>Euteleostomi</taxon>
        <taxon>Actinopterygii</taxon>
        <taxon>Neopterygii</taxon>
        <taxon>Teleostei</taxon>
        <taxon>Ostariophysi</taxon>
        <taxon>Gymnotiformes</taxon>
        <taxon>Gymnotoidei</taxon>
        <taxon>Gymnotidae</taxon>
        <taxon>Electrophorus</taxon>
    </lineage>
</organism>
<sequence length="318" mass="35300">MKDPCSQFLYIYKNSLFNGKKPVHVIVNCWFCNQNTEVPYGNRNCWDCPFCNGDYNEPILAQYMEHLNHGVSAGVPVLDASKTQPDTEDQAAGFLHSQKGSRTITMEIEVYKRHLEQTYELCVPVRPLSSSDIQHQNRQLWALLFNHQLRCSQDADKAFIKVKFSRSQLAAFSLRSLAFLTCAFLVAVAICGSGCDSGDTSSLHNSPHTLSGGIIPPKEAHQSDIEAKSGSNHQMAVASVGLLTSINIYSGSKKKCTCFWPVKIQTNNTHIQTLLNYNCLSGFTQAYVLNTSLLTTSSKRFCSTVCAKSTFPHSSHQS</sequence>
<dbReference type="Proteomes" id="UP000314983">
    <property type="component" value="Chromosome 13"/>
</dbReference>
<feature type="domain" description="Ima1 N-terminal" evidence="7">
    <location>
        <begin position="27"/>
        <end position="83"/>
    </location>
</feature>
<dbReference type="InterPro" id="IPR018617">
    <property type="entry name" value="Ima1_N"/>
</dbReference>